<reference evidence="4" key="1">
    <citation type="submission" date="2016-11" db="EMBL/GenBank/DDBJ databases">
        <authorList>
            <person name="Varghese N."/>
            <person name="Submissions S."/>
        </authorList>
    </citation>
    <scope>NUCLEOTIDE SEQUENCE [LARGE SCALE GENOMIC DNA]</scope>
    <source>
        <strain evidence="4">DSM 18569</strain>
    </source>
</reference>
<evidence type="ECO:0000256" key="2">
    <source>
        <dbReference type="SAM" id="SignalP"/>
    </source>
</evidence>
<feature type="compositionally biased region" description="Pro residues" evidence="1">
    <location>
        <begin position="92"/>
        <end position="105"/>
    </location>
</feature>
<evidence type="ECO:0000313" key="4">
    <source>
        <dbReference type="Proteomes" id="UP000183947"/>
    </source>
</evidence>
<keyword evidence="4" id="KW-1185">Reference proteome</keyword>
<dbReference type="Proteomes" id="UP000183947">
    <property type="component" value="Unassembled WGS sequence"/>
</dbReference>
<feature type="compositionally biased region" description="Low complexity" evidence="1">
    <location>
        <begin position="50"/>
        <end position="61"/>
    </location>
</feature>
<evidence type="ECO:0000313" key="3">
    <source>
        <dbReference type="EMBL" id="SHL65860.1"/>
    </source>
</evidence>
<feature type="signal peptide" evidence="2">
    <location>
        <begin position="1"/>
        <end position="22"/>
    </location>
</feature>
<accession>A0A1M7CFA1</accession>
<sequence>MKYHLLTTTLVLSLLAGSAATAQNRTPTAPTQRKLGAVKVPPPNTPMPAPSTASGATSTSAGQGGKYTAPGLTGEPARQATADQDRLLRQPVPAPPLATPAPAPAAAPGKKQ</sequence>
<gene>
    <name evidence="3" type="ORF">SAMN02746009_03145</name>
</gene>
<name>A0A1M7CFA1_9BACT</name>
<keyword evidence="2" id="KW-0732">Signal</keyword>
<proteinExistence type="predicted"/>
<feature type="compositionally biased region" description="Pro residues" evidence="1">
    <location>
        <begin position="40"/>
        <end position="49"/>
    </location>
</feature>
<dbReference type="EMBL" id="FRAS01000018">
    <property type="protein sequence ID" value="SHL65860.1"/>
    <property type="molecule type" value="Genomic_DNA"/>
</dbReference>
<dbReference type="RefSeq" id="WP_073287127.1">
    <property type="nucleotide sequence ID" value="NZ_FRAS01000018.1"/>
</dbReference>
<feature type="region of interest" description="Disordered" evidence="1">
    <location>
        <begin position="18"/>
        <end position="112"/>
    </location>
</feature>
<evidence type="ECO:0000256" key="1">
    <source>
        <dbReference type="SAM" id="MobiDB-lite"/>
    </source>
</evidence>
<protein>
    <submittedName>
        <fullName evidence="3">Uncharacterized protein</fullName>
    </submittedName>
</protein>
<organism evidence="3 4">
    <name type="scientific">Hymenobacter psychrotolerans DSM 18569</name>
    <dbReference type="NCBI Taxonomy" id="1121959"/>
    <lineage>
        <taxon>Bacteria</taxon>
        <taxon>Pseudomonadati</taxon>
        <taxon>Bacteroidota</taxon>
        <taxon>Cytophagia</taxon>
        <taxon>Cytophagales</taxon>
        <taxon>Hymenobacteraceae</taxon>
        <taxon>Hymenobacter</taxon>
    </lineage>
</organism>
<feature type="chain" id="PRO_5012184121" evidence="2">
    <location>
        <begin position="23"/>
        <end position="112"/>
    </location>
</feature>
<dbReference type="AlphaFoldDB" id="A0A1M7CFA1"/>
<dbReference type="STRING" id="1121959.SAMN02746009_03145"/>